<feature type="region of interest" description="Disordered" evidence="1">
    <location>
        <begin position="174"/>
        <end position="196"/>
    </location>
</feature>
<feature type="compositionally biased region" description="Pro residues" evidence="1">
    <location>
        <begin position="1"/>
        <end position="13"/>
    </location>
</feature>
<reference evidence="3 4" key="1">
    <citation type="journal article" date="2014" name="Mol. Plant">
        <title>Chromosome Scale Genome Assembly and Transcriptome Profiling of Nannochloropsis gaditana in Nitrogen Depletion.</title>
        <authorList>
            <person name="Corteggiani Carpinelli E."/>
            <person name="Telatin A."/>
            <person name="Vitulo N."/>
            <person name="Forcato C."/>
            <person name="D'Angelo M."/>
            <person name="Schiavon R."/>
            <person name="Vezzi A."/>
            <person name="Giacometti G.M."/>
            <person name="Morosinotto T."/>
            <person name="Valle G."/>
        </authorList>
    </citation>
    <scope>NUCLEOTIDE SEQUENCE [LARGE SCALE GENOMIC DNA]</scope>
    <source>
        <strain evidence="3 4">B-31</strain>
    </source>
</reference>
<gene>
    <name evidence="3" type="ORF">Naga_102102g1</name>
</gene>
<organism evidence="3 4">
    <name type="scientific">Nannochloropsis gaditana</name>
    <dbReference type="NCBI Taxonomy" id="72520"/>
    <lineage>
        <taxon>Eukaryota</taxon>
        <taxon>Sar</taxon>
        <taxon>Stramenopiles</taxon>
        <taxon>Ochrophyta</taxon>
        <taxon>Eustigmatophyceae</taxon>
        <taxon>Eustigmatales</taxon>
        <taxon>Monodopsidaceae</taxon>
        <taxon>Nannochloropsis</taxon>
    </lineage>
</organism>
<dbReference type="CDD" id="cd17671">
    <property type="entry name" value="RUN"/>
    <property type="match status" value="1"/>
</dbReference>
<dbReference type="InterPro" id="IPR037213">
    <property type="entry name" value="Run_dom_sf"/>
</dbReference>
<dbReference type="Proteomes" id="UP000019335">
    <property type="component" value="Unassembled WGS sequence"/>
</dbReference>
<dbReference type="SMART" id="SM00593">
    <property type="entry name" value="RUN"/>
    <property type="match status" value="1"/>
</dbReference>
<feature type="compositionally biased region" description="Pro residues" evidence="1">
    <location>
        <begin position="45"/>
        <end position="56"/>
    </location>
</feature>
<dbReference type="EMBL" id="AZIL01002241">
    <property type="protein sequence ID" value="EWM22238.1"/>
    <property type="molecule type" value="Genomic_DNA"/>
</dbReference>
<feature type="region of interest" description="Disordered" evidence="1">
    <location>
        <begin position="208"/>
        <end position="236"/>
    </location>
</feature>
<dbReference type="AlphaFoldDB" id="W7TFE2"/>
<comment type="caution">
    <text evidence="3">The sequence shown here is derived from an EMBL/GenBank/DDBJ whole genome shotgun (WGS) entry which is preliminary data.</text>
</comment>
<evidence type="ECO:0000313" key="4">
    <source>
        <dbReference type="Proteomes" id="UP000019335"/>
    </source>
</evidence>
<feature type="non-terminal residue" evidence="3">
    <location>
        <position position="1"/>
    </location>
</feature>
<dbReference type="PROSITE" id="PS50826">
    <property type="entry name" value="RUN"/>
    <property type="match status" value="1"/>
</dbReference>
<evidence type="ECO:0000313" key="3">
    <source>
        <dbReference type="EMBL" id="EWM22238.1"/>
    </source>
</evidence>
<evidence type="ECO:0000259" key="2">
    <source>
        <dbReference type="PROSITE" id="PS50826"/>
    </source>
</evidence>
<feature type="region of interest" description="Disordered" evidence="1">
    <location>
        <begin position="1"/>
        <end position="57"/>
    </location>
</feature>
<feature type="domain" description="RUN" evidence="2">
    <location>
        <begin position="1"/>
        <end position="133"/>
    </location>
</feature>
<accession>W7TFE2</accession>
<proteinExistence type="predicted"/>
<feature type="compositionally biased region" description="Basic and acidic residues" evidence="1">
    <location>
        <begin position="174"/>
        <end position="185"/>
    </location>
</feature>
<keyword evidence="4" id="KW-1185">Reference proteome</keyword>
<protein>
    <submittedName>
        <fullName evidence="3">Rap2 interacting protein x isoform 3</fullName>
    </submittedName>
</protein>
<sequence>ERSPQPQPCPPLPLSRCPPSWSASTASTRPCSPPPPSTTSWVGPPLAPADPPPASPPFSSCPIGRARAWLRLSLNAQCLETSLRALMTQHKHLLQVFYDPSLSLLLCPEGSLILLALVSTLETFSFSLHLKPGLDREVAYPFIDWAGGGQGGRGAGTGGSLKRGKDKKAALALREKEQDGREGGREGGGPAVSLSHACLPADYDPVAGWNQAGGRGGDEADATSPSTQPDAVLQRA</sequence>
<dbReference type="Gene3D" id="1.20.58.900">
    <property type="match status" value="1"/>
</dbReference>
<feature type="compositionally biased region" description="Low complexity" evidence="1">
    <location>
        <begin position="14"/>
        <end position="30"/>
    </location>
</feature>
<dbReference type="Pfam" id="PF02759">
    <property type="entry name" value="RUN"/>
    <property type="match status" value="1"/>
</dbReference>
<name>W7TFE2_9STRA</name>
<dbReference type="InterPro" id="IPR004012">
    <property type="entry name" value="Run_dom"/>
</dbReference>
<dbReference type="SUPFAM" id="SSF140741">
    <property type="entry name" value="RUN domain-like"/>
    <property type="match status" value="1"/>
</dbReference>
<evidence type="ECO:0000256" key="1">
    <source>
        <dbReference type="SAM" id="MobiDB-lite"/>
    </source>
</evidence>